<reference evidence="7 9" key="2">
    <citation type="submission" date="2018-11" db="EMBL/GenBank/DDBJ databases">
        <authorList>
            <consortium name="Pathogen Informatics"/>
        </authorList>
    </citation>
    <scope>NUCLEOTIDE SEQUENCE [LARGE SCALE GENOMIC DNA]</scope>
</reference>
<keyword evidence="4" id="KW-0496">Mitochondrion</keyword>
<proteinExistence type="inferred from homology"/>
<dbReference type="InterPro" id="IPR052405">
    <property type="entry name" value="Mito_Transl_Release_Factor"/>
</dbReference>
<protein>
    <submittedName>
        <fullName evidence="10">RF_PROK_I domain-containing protein</fullName>
    </submittedName>
</protein>
<evidence type="ECO:0000256" key="2">
    <source>
        <dbReference type="ARBA" id="ARBA00010835"/>
    </source>
</evidence>
<dbReference type="EMBL" id="UYYG01001153">
    <property type="protein sequence ID" value="VDN55655.1"/>
    <property type="molecule type" value="Genomic_DNA"/>
</dbReference>
<sequence length="133" mass="15742">MRFANINFLFGQPIRRFSSKQKLRDYVFPEILPEHCEKKLISGWGPGGSRVNAQRNAVILKHIPSGLVVKVHDTRMPFENEKIAFERLKYKLDRKINGENCYEEQFKKLEKERQDNLKRKKASARKRKLKVSQ</sequence>
<evidence type="ECO:0000256" key="4">
    <source>
        <dbReference type="ARBA" id="ARBA00023128"/>
    </source>
</evidence>
<dbReference type="STRING" id="318479.A0A0N4U3G3"/>
<dbReference type="Proteomes" id="UP000274756">
    <property type="component" value="Unassembled WGS sequence"/>
</dbReference>
<evidence type="ECO:0000313" key="8">
    <source>
        <dbReference type="Proteomes" id="UP000038040"/>
    </source>
</evidence>
<dbReference type="Proteomes" id="UP000038040">
    <property type="component" value="Unplaced"/>
</dbReference>
<accession>A0A0N4U3G3</accession>
<evidence type="ECO:0000259" key="6">
    <source>
        <dbReference type="Pfam" id="PF00472"/>
    </source>
</evidence>
<keyword evidence="3" id="KW-0809">Transit peptide</keyword>
<dbReference type="AlphaFoldDB" id="A0A0N4U3G3"/>
<dbReference type="InterPro" id="IPR045853">
    <property type="entry name" value="Pep_chain_release_fac_I_sf"/>
</dbReference>
<comment type="similarity">
    <text evidence="2">Belongs to the prokaryotic/mitochondrial release factor family.</text>
</comment>
<reference evidence="10" key="1">
    <citation type="submission" date="2017-02" db="UniProtKB">
        <authorList>
            <consortium name="WormBaseParasite"/>
        </authorList>
    </citation>
    <scope>IDENTIFICATION</scope>
</reference>
<dbReference type="GO" id="GO:0003747">
    <property type="term" value="F:translation release factor activity"/>
    <property type="evidence" value="ECO:0007669"/>
    <property type="project" value="InterPro"/>
</dbReference>
<keyword evidence="9" id="KW-1185">Reference proteome</keyword>
<evidence type="ECO:0000313" key="7">
    <source>
        <dbReference type="EMBL" id="VDN55655.1"/>
    </source>
</evidence>
<dbReference type="OrthoDB" id="277888at2759"/>
<dbReference type="Pfam" id="PF00472">
    <property type="entry name" value="RF-1"/>
    <property type="match status" value="1"/>
</dbReference>
<dbReference type="SUPFAM" id="SSF75620">
    <property type="entry name" value="Release factor"/>
    <property type="match status" value="1"/>
</dbReference>
<comment type="subcellular location">
    <subcellularLocation>
        <location evidence="1">Mitochondrion</location>
    </subcellularLocation>
</comment>
<dbReference type="Gene3D" id="3.30.160.20">
    <property type="match status" value="1"/>
</dbReference>
<evidence type="ECO:0000256" key="5">
    <source>
        <dbReference type="SAM" id="MobiDB-lite"/>
    </source>
</evidence>
<dbReference type="InterPro" id="IPR000352">
    <property type="entry name" value="Pep_chain_release_fac_I"/>
</dbReference>
<dbReference type="PANTHER" id="PTHR46203">
    <property type="entry name" value="PROBABLE PEPTIDE CHAIN RELEASE FACTOR C12ORF65"/>
    <property type="match status" value="1"/>
</dbReference>
<gene>
    <name evidence="7" type="ORF">DME_LOCUS5628</name>
</gene>
<evidence type="ECO:0000313" key="10">
    <source>
        <dbReference type="WBParaSite" id="DME_0000126801-mRNA-1"/>
    </source>
</evidence>
<dbReference type="GO" id="GO:0005739">
    <property type="term" value="C:mitochondrion"/>
    <property type="evidence" value="ECO:0007669"/>
    <property type="project" value="UniProtKB-SubCell"/>
</dbReference>
<evidence type="ECO:0000313" key="9">
    <source>
        <dbReference type="Proteomes" id="UP000274756"/>
    </source>
</evidence>
<feature type="region of interest" description="Disordered" evidence="5">
    <location>
        <begin position="113"/>
        <end position="133"/>
    </location>
</feature>
<feature type="compositionally biased region" description="Basic residues" evidence="5">
    <location>
        <begin position="118"/>
        <end position="133"/>
    </location>
</feature>
<evidence type="ECO:0000256" key="1">
    <source>
        <dbReference type="ARBA" id="ARBA00004173"/>
    </source>
</evidence>
<evidence type="ECO:0000256" key="3">
    <source>
        <dbReference type="ARBA" id="ARBA00022946"/>
    </source>
</evidence>
<organism evidence="8 10">
    <name type="scientific">Dracunculus medinensis</name>
    <name type="common">Guinea worm</name>
    <dbReference type="NCBI Taxonomy" id="318479"/>
    <lineage>
        <taxon>Eukaryota</taxon>
        <taxon>Metazoa</taxon>
        <taxon>Ecdysozoa</taxon>
        <taxon>Nematoda</taxon>
        <taxon>Chromadorea</taxon>
        <taxon>Rhabditida</taxon>
        <taxon>Spirurina</taxon>
        <taxon>Dracunculoidea</taxon>
        <taxon>Dracunculidae</taxon>
        <taxon>Dracunculus</taxon>
    </lineage>
</organism>
<dbReference type="PANTHER" id="PTHR46203:SF1">
    <property type="entry name" value="MITOCHONDRIAL TRANSLATION RELEASE FACTOR IN RESCUE"/>
    <property type="match status" value="1"/>
</dbReference>
<feature type="domain" description="Prokaryotic-type class I peptide chain release factors" evidence="6">
    <location>
        <begin position="30"/>
        <end position="128"/>
    </location>
</feature>
<dbReference type="WBParaSite" id="DME_0000126801-mRNA-1">
    <property type="protein sequence ID" value="DME_0000126801-mRNA-1"/>
    <property type="gene ID" value="DME_0000126801"/>
</dbReference>
<name>A0A0N4U3G3_DRAME</name>